<dbReference type="GO" id="GO:0030170">
    <property type="term" value="F:pyridoxal phosphate binding"/>
    <property type="evidence" value="ECO:0007669"/>
    <property type="project" value="InterPro"/>
</dbReference>
<comment type="caution">
    <text evidence="4">The sequence shown here is derived from an EMBL/GenBank/DDBJ whole genome shotgun (WGS) entry which is preliminary data.</text>
</comment>
<dbReference type="GO" id="GO:0009507">
    <property type="term" value="C:chloroplast"/>
    <property type="evidence" value="ECO:0007669"/>
    <property type="project" value="TreeGrafter"/>
</dbReference>
<dbReference type="InterPro" id="IPR015422">
    <property type="entry name" value="PyrdxlP-dep_Trfase_small"/>
</dbReference>
<proteinExistence type="inferred from homology"/>
<dbReference type="AlphaFoldDB" id="A0AAD8NSY9"/>
<keyword evidence="5" id="KW-1185">Reference proteome</keyword>
<dbReference type="Proteomes" id="UP001229421">
    <property type="component" value="Unassembled WGS sequence"/>
</dbReference>
<dbReference type="GO" id="GO:0019346">
    <property type="term" value="P:transsulfuration"/>
    <property type="evidence" value="ECO:0007669"/>
    <property type="project" value="InterPro"/>
</dbReference>
<evidence type="ECO:0000256" key="3">
    <source>
        <dbReference type="RuleBase" id="RU362118"/>
    </source>
</evidence>
<comment type="cofactor">
    <cofactor evidence="1 3">
        <name>pyridoxal 5'-phosphate</name>
        <dbReference type="ChEBI" id="CHEBI:597326"/>
    </cofactor>
</comment>
<keyword evidence="2 3" id="KW-0663">Pyridoxal phosphate</keyword>
<comment type="similarity">
    <text evidence="3">Belongs to the trans-sulfuration enzymes family.</text>
</comment>
<dbReference type="EMBL" id="JAUHHV010000007">
    <property type="protein sequence ID" value="KAK1419521.1"/>
    <property type="molecule type" value="Genomic_DNA"/>
</dbReference>
<dbReference type="Pfam" id="PF01053">
    <property type="entry name" value="Cys_Met_Meta_PP"/>
    <property type="match status" value="1"/>
</dbReference>
<dbReference type="PANTHER" id="PTHR43379">
    <property type="entry name" value="CYSTATHIONINE GAMMA-SYNTHASE"/>
    <property type="match status" value="1"/>
</dbReference>
<organism evidence="4 5">
    <name type="scientific">Tagetes erecta</name>
    <name type="common">African marigold</name>
    <dbReference type="NCBI Taxonomy" id="13708"/>
    <lineage>
        <taxon>Eukaryota</taxon>
        <taxon>Viridiplantae</taxon>
        <taxon>Streptophyta</taxon>
        <taxon>Embryophyta</taxon>
        <taxon>Tracheophyta</taxon>
        <taxon>Spermatophyta</taxon>
        <taxon>Magnoliopsida</taxon>
        <taxon>eudicotyledons</taxon>
        <taxon>Gunneridae</taxon>
        <taxon>Pentapetalae</taxon>
        <taxon>asterids</taxon>
        <taxon>campanulids</taxon>
        <taxon>Asterales</taxon>
        <taxon>Asteraceae</taxon>
        <taxon>Asteroideae</taxon>
        <taxon>Heliantheae alliance</taxon>
        <taxon>Tageteae</taxon>
        <taxon>Tagetes</taxon>
    </lineage>
</organism>
<dbReference type="InterPro" id="IPR015424">
    <property type="entry name" value="PyrdxlP-dep_Trfase"/>
</dbReference>
<dbReference type="InterPro" id="IPR044639">
    <property type="entry name" value="CGS1/2"/>
</dbReference>
<dbReference type="GO" id="GO:0009086">
    <property type="term" value="P:methionine biosynthetic process"/>
    <property type="evidence" value="ECO:0007669"/>
    <property type="project" value="InterPro"/>
</dbReference>
<accession>A0AAD8NSY9</accession>
<dbReference type="GO" id="GO:0003962">
    <property type="term" value="F:cystathionine gamma-synthase activity"/>
    <property type="evidence" value="ECO:0007669"/>
    <property type="project" value="InterPro"/>
</dbReference>
<sequence length="216" mass="24476">MIAPPSPSQSSPTPSLIVTNPKRFRILLSFFLISIFILTDTHIHKDKGGNVDESARCGFYARSLISWQKLFSMVLVALHVAKNTNQLNLHCIAHGLQFIAKVKHVYYPCLKSHPEHEIAKKQMIGFGGVVDCDLDSLHRIFMDVKALWINPSLCLTEYPKSEFASHSKREEVKIATKVVILYDELDMKLQSFCLNGECKDLVYVLLLELECEENGI</sequence>
<dbReference type="Gene3D" id="3.90.1150.10">
    <property type="entry name" value="Aspartate Aminotransferase, domain 1"/>
    <property type="match status" value="1"/>
</dbReference>
<evidence type="ECO:0000313" key="5">
    <source>
        <dbReference type="Proteomes" id="UP001229421"/>
    </source>
</evidence>
<reference evidence="4" key="1">
    <citation type="journal article" date="2023" name="bioRxiv">
        <title>Improved chromosome-level genome assembly for marigold (Tagetes erecta).</title>
        <authorList>
            <person name="Jiang F."/>
            <person name="Yuan L."/>
            <person name="Wang S."/>
            <person name="Wang H."/>
            <person name="Xu D."/>
            <person name="Wang A."/>
            <person name="Fan W."/>
        </authorList>
    </citation>
    <scope>NUCLEOTIDE SEQUENCE</scope>
    <source>
        <strain evidence="4">WSJ</strain>
        <tissue evidence="4">Leaf</tissue>
    </source>
</reference>
<dbReference type="InterPro" id="IPR000277">
    <property type="entry name" value="Cys/Met-Metab_PyrdxlP-dep_enz"/>
</dbReference>
<gene>
    <name evidence="4" type="ORF">QVD17_28695</name>
</gene>
<evidence type="ECO:0000313" key="4">
    <source>
        <dbReference type="EMBL" id="KAK1419521.1"/>
    </source>
</evidence>
<evidence type="ECO:0000256" key="2">
    <source>
        <dbReference type="ARBA" id="ARBA00022898"/>
    </source>
</evidence>
<evidence type="ECO:0000256" key="1">
    <source>
        <dbReference type="ARBA" id="ARBA00001933"/>
    </source>
</evidence>
<name>A0AAD8NSY9_TARER</name>
<protein>
    <submittedName>
        <fullName evidence="4">Uncharacterized protein</fullName>
    </submittedName>
</protein>
<dbReference type="PANTHER" id="PTHR43379:SF1">
    <property type="entry name" value="CYSTATHIONINE GAMMA-SYNTHASE 1, CHLOROPLASTIC-RELATED"/>
    <property type="match status" value="1"/>
</dbReference>
<dbReference type="SUPFAM" id="SSF53383">
    <property type="entry name" value="PLP-dependent transferases"/>
    <property type="match status" value="1"/>
</dbReference>